<keyword evidence="7 9" id="KW-0472">Membrane</keyword>
<dbReference type="PANTHER" id="PTHR43394">
    <property type="entry name" value="ATP-DEPENDENT PERMEASE MDL1, MITOCHONDRIAL"/>
    <property type="match status" value="1"/>
</dbReference>
<dbReference type="InterPro" id="IPR011527">
    <property type="entry name" value="ABC1_TM_dom"/>
</dbReference>
<dbReference type="InterPro" id="IPR003439">
    <property type="entry name" value="ABC_transporter-like_ATP-bd"/>
</dbReference>
<dbReference type="PROSITE" id="PS00211">
    <property type="entry name" value="ABC_TRANSPORTER_1"/>
    <property type="match status" value="1"/>
</dbReference>
<keyword evidence="2 9" id="KW-0812">Transmembrane</keyword>
<dbReference type="Gene3D" id="3.90.70.10">
    <property type="entry name" value="Cysteine proteinases"/>
    <property type="match status" value="1"/>
</dbReference>
<keyword evidence="6 9" id="KW-1133">Transmembrane helix</keyword>
<sequence length="727" mass="78609">MSPPEGTTEVAAAPSVPARRPEDKRVLAMIAAARFHGVELDPLASNAPRPGSEPARLAEWARDNGLSARAVRLRWSHLVGETGNGPVVALLKDGGAALAVGATPGKDVVFLRDPSAPEGGRPVPVDQARLEAVWDGTTVLVGRQRVAASEESTFDLHWLLRLLGQEKGLARGTLMAALVLSFLALAGPLLVMGTLDRVLAHEGYATLTLIAVLFGTVALYEAGLTFAREHLLLALSTRVDVRINTFVLDRLLRLPIDYFERQPAGDTTHRLQQVWRLRDFITGRVGTLVLDGTVLFFALPVLFALNWMLALFVLGAALLLATIIVVFIPSIRRASAKALVAETRKNGFLVETVHGIRTIKTLAMEPARKAEWDKRVADSTSLRRSAGLLAVWPNVLGIPIERFMGRGVFLIGAYLALVRPESIPVGGLMAIMMLSGRVSGPLVTLARVLTDLEDIKASIHQAGEVLNAPPETAAGGGGVRPRFTGALSMDRVSYTYPDAARPALRELTLKLEIGTMLGVVGRSGSGKSTLVRLLQGSTRNYSGLIKFDDVELRELDLGHLRRSVGVVLQESFLFRATIRENILAGRPHLTMDDALRAARLASAEEFIEQLPRGYDTLIEEGGANLSGGQRQRLAIARALVNDPRILLLDEATSALDPESEALVNASLRRIAAGRTLIIVSHRLSSLTDCDAIAVLNEGKLEDVAPHATLVDRCATYRHLWLQQKARV</sequence>
<dbReference type="CDD" id="cd02259">
    <property type="entry name" value="Peptidase_C39_like"/>
    <property type="match status" value="1"/>
</dbReference>
<comment type="caution">
    <text evidence="13">The sequence shown here is derived from an EMBL/GenBank/DDBJ whole genome shotgun (WGS) entry which is preliminary data.</text>
</comment>
<evidence type="ECO:0000313" key="13">
    <source>
        <dbReference type="EMBL" id="MBR0665576.1"/>
    </source>
</evidence>
<dbReference type="CDD" id="cd18783">
    <property type="entry name" value="ABC_6TM_PrtD_LapB_HlyB_like"/>
    <property type="match status" value="1"/>
</dbReference>
<evidence type="ECO:0000259" key="10">
    <source>
        <dbReference type="PROSITE" id="PS50893"/>
    </source>
</evidence>
<feature type="transmembrane region" description="Helical" evidence="9">
    <location>
        <begin position="203"/>
        <end position="220"/>
    </location>
</feature>
<dbReference type="Gene3D" id="3.40.50.300">
    <property type="entry name" value="P-loop containing nucleotide triphosphate hydrolases"/>
    <property type="match status" value="1"/>
</dbReference>
<gene>
    <name evidence="13" type="ORF">GXW71_14550</name>
</gene>
<evidence type="ECO:0000256" key="4">
    <source>
        <dbReference type="ARBA" id="ARBA00022801"/>
    </source>
</evidence>
<accession>A0ABS5EZ58</accession>
<comment type="subcellular location">
    <subcellularLocation>
        <location evidence="1">Cell membrane</location>
        <topology evidence="1">Multi-pass membrane protein</topology>
    </subcellularLocation>
</comment>
<dbReference type="InterPro" id="IPR027417">
    <property type="entry name" value="P-loop_NTPase"/>
</dbReference>
<keyword evidence="4" id="KW-0378">Hydrolase</keyword>
<keyword evidence="3" id="KW-0547">Nucleotide-binding</keyword>
<dbReference type="PANTHER" id="PTHR43394:SF1">
    <property type="entry name" value="ATP-BINDING CASSETTE SUB-FAMILY B MEMBER 10, MITOCHONDRIAL"/>
    <property type="match status" value="1"/>
</dbReference>
<dbReference type="InterPro" id="IPR005074">
    <property type="entry name" value="Peptidase_C39"/>
</dbReference>
<evidence type="ECO:0000256" key="8">
    <source>
        <dbReference type="SAM" id="MobiDB-lite"/>
    </source>
</evidence>
<feature type="domain" description="ABC transmembrane type-1" evidence="11">
    <location>
        <begin position="176"/>
        <end position="454"/>
    </location>
</feature>
<reference evidence="14" key="1">
    <citation type="journal article" date="2021" name="Syst. Appl. Microbiol.">
        <title>Roseomonas hellenica sp. nov., isolated from roots of wild-growing Alkanna tinctoria.</title>
        <authorList>
            <person name="Rat A."/>
            <person name="Naranjo H.D."/>
            <person name="Lebbe L."/>
            <person name="Cnockaert M."/>
            <person name="Krigas N."/>
            <person name="Grigoriadou K."/>
            <person name="Maloupa E."/>
            <person name="Willems A."/>
        </authorList>
    </citation>
    <scope>NUCLEOTIDE SEQUENCE [LARGE SCALE GENOMIC DNA]</scope>
    <source>
        <strain evidence="14">LMG 31523</strain>
    </source>
</reference>
<evidence type="ECO:0000256" key="3">
    <source>
        <dbReference type="ARBA" id="ARBA00022741"/>
    </source>
</evidence>
<feature type="domain" description="Peptidase C39" evidence="12">
    <location>
        <begin position="17"/>
        <end position="141"/>
    </location>
</feature>
<dbReference type="SUPFAM" id="SSF90123">
    <property type="entry name" value="ABC transporter transmembrane region"/>
    <property type="match status" value="1"/>
</dbReference>
<dbReference type="Pfam" id="PF00005">
    <property type="entry name" value="ABC_tran"/>
    <property type="match status" value="1"/>
</dbReference>
<keyword evidence="14" id="KW-1185">Reference proteome</keyword>
<dbReference type="PROSITE" id="PS50990">
    <property type="entry name" value="PEPTIDASE_C39"/>
    <property type="match status" value="1"/>
</dbReference>
<name>A0ABS5EZ58_9PROT</name>
<feature type="transmembrane region" description="Helical" evidence="9">
    <location>
        <begin position="285"/>
        <end position="303"/>
    </location>
</feature>
<feature type="transmembrane region" description="Helical" evidence="9">
    <location>
        <begin position="169"/>
        <end position="191"/>
    </location>
</feature>
<dbReference type="EMBL" id="JAAGBB010000016">
    <property type="protein sequence ID" value="MBR0665576.1"/>
    <property type="molecule type" value="Genomic_DNA"/>
</dbReference>
<protein>
    <submittedName>
        <fullName evidence="13">Peptidase domain-containing ABC transporter</fullName>
    </submittedName>
</protein>
<dbReference type="InterPro" id="IPR017871">
    <property type="entry name" value="ABC_transporter-like_CS"/>
</dbReference>
<dbReference type="SUPFAM" id="SSF52540">
    <property type="entry name" value="P-loop containing nucleoside triphosphate hydrolases"/>
    <property type="match status" value="1"/>
</dbReference>
<feature type="domain" description="ABC transporter" evidence="10">
    <location>
        <begin position="487"/>
        <end position="722"/>
    </location>
</feature>
<dbReference type="PROSITE" id="PS50929">
    <property type="entry name" value="ABC_TM1F"/>
    <property type="match status" value="1"/>
</dbReference>
<evidence type="ECO:0000259" key="12">
    <source>
        <dbReference type="PROSITE" id="PS50990"/>
    </source>
</evidence>
<dbReference type="Proteomes" id="UP001196870">
    <property type="component" value="Unassembled WGS sequence"/>
</dbReference>
<evidence type="ECO:0000256" key="5">
    <source>
        <dbReference type="ARBA" id="ARBA00022840"/>
    </source>
</evidence>
<feature type="transmembrane region" description="Helical" evidence="9">
    <location>
        <begin position="309"/>
        <end position="328"/>
    </location>
</feature>
<dbReference type="Pfam" id="PF00664">
    <property type="entry name" value="ABC_membrane"/>
    <property type="match status" value="1"/>
</dbReference>
<keyword evidence="5" id="KW-0067">ATP-binding</keyword>
<dbReference type="RefSeq" id="WP_211853250.1">
    <property type="nucleotide sequence ID" value="NZ_JAAGBB010000016.1"/>
</dbReference>
<dbReference type="InterPro" id="IPR003593">
    <property type="entry name" value="AAA+_ATPase"/>
</dbReference>
<organism evidence="13 14">
    <name type="scientific">Plastoroseomonas hellenica</name>
    <dbReference type="NCBI Taxonomy" id="2687306"/>
    <lineage>
        <taxon>Bacteria</taxon>
        <taxon>Pseudomonadati</taxon>
        <taxon>Pseudomonadota</taxon>
        <taxon>Alphaproteobacteria</taxon>
        <taxon>Acetobacterales</taxon>
        <taxon>Acetobacteraceae</taxon>
        <taxon>Plastoroseomonas</taxon>
    </lineage>
</organism>
<evidence type="ECO:0000259" key="11">
    <source>
        <dbReference type="PROSITE" id="PS50929"/>
    </source>
</evidence>
<dbReference type="SMART" id="SM00382">
    <property type="entry name" value="AAA"/>
    <property type="match status" value="1"/>
</dbReference>
<evidence type="ECO:0000256" key="7">
    <source>
        <dbReference type="ARBA" id="ARBA00023136"/>
    </source>
</evidence>
<evidence type="ECO:0000256" key="2">
    <source>
        <dbReference type="ARBA" id="ARBA00022692"/>
    </source>
</evidence>
<dbReference type="Gene3D" id="1.20.1560.10">
    <property type="entry name" value="ABC transporter type 1, transmembrane domain"/>
    <property type="match status" value="1"/>
</dbReference>
<dbReference type="PROSITE" id="PS50893">
    <property type="entry name" value="ABC_TRANSPORTER_2"/>
    <property type="match status" value="1"/>
</dbReference>
<evidence type="ECO:0000313" key="14">
    <source>
        <dbReference type="Proteomes" id="UP001196870"/>
    </source>
</evidence>
<evidence type="ECO:0000256" key="6">
    <source>
        <dbReference type="ARBA" id="ARBA00022989"/>
    </source>
</evidence>
<evidence type="ECO:0000256" key="9">
    <source>
        <dbReference type="SAM" id="Phobius"/>
    </source>
</evidence>
<dbReference type="InterPro" id="IPR036640">
    <property type="entry name" value="ABC1_TM_sf"/>
</dbReference>
<evidence type="ECO:0000256" key="1">
    <source>
        <dbReference type="ARBA" id="ARBA00004651"/>
    </source>
</evidence>
<feature type="region of interest" description="Disordered" evidence="8">
    <location>
        <begin position="1"/>
        <end position="21"/>
    </location>
</feature>
<proteinExistence type="predicted"/>
<dbReference type="InterPro" id="IPR039421">
    <property type="entry name" value="Type_1_exporter"/>
</dbReference>